<dbReference type="KEGG" id="cmar:IMCC12053_1102"/>
<organism evidence="3 4">
    <name type="scientific">Celeribacter marinus</name>
    <dbReference type="NCBI Taxonomy" id="1397108"/>
    <lineage>
        <taxon>Bacteria</taxon>
        <taxon>Pseudomonadati</taxon>
        <taxon>Pseudomonadota</taxon>
        <taxon>Alphaproteobacteria</taxon>
        <taxon>Rhodobacterales</taxon>
        <taxon>Roseobacteraceae</taxon>
        <taxon>Celeribacter</taxon>
    </lineage>
</organism>
<reference evidence="3 4" key="1">
    <citation type="submission" date="2015-05" db="EMBL/GenBank/DDBJ databases">
        <authorList>
            <person name="Wang D.B."/>
            <person name="Wang M."/>
        </authorList>
    </citation>
    <scope>NUCLEOTIDE SEQUENCE [LARGE SCALE GENOMIC DNA]</scope>
    <source>
        <strain evidence="3 4">IMCC 12053</strain>
    </source>
</reference>
<dbReference type="GO" id="GO:0035243">
    <property type="term" value="F:protein-arginine omega-N symmetric methyltransferase activity"/>
    <property type="evidence" value="ECO:0007669"/>
    <property type="project" value="TreeGrafter"/>
</dbReference>
<proteinExistence type="predicted"/>
<dbReference type="AlphaFoldDB" id="A0A0N9ZNM2"/>
<evidence type="ECO:0000313" key="3">
    <source>
        <dbReference type="EMBL" id="ALI55050.1"/>
    </source>
</evidence>
<dbReference type="PANTHER" id="PTHR12049">
    <property type="entry name" value="PROTEIN ARGININE METHYLTRANSFERASE NDUFAF7, MITOCHONDRIAL"/>
    <property type="match status" value="1"/>
</dbReference>
<dbReference type="Gene3D" id="3.40.50.12710">
    <property type="match status" value="1"/>
</dbReference>
<evidence type="ECO:0000313" key="4">
    <source>
        <dbReference type="Proteomes" id="UP000064920"/>
    </source>
</evidence>
<dbReference type="STRING" id="1397108.IMCC12053_1102"/>
<protein>
    <submittedName>
        <fullName evidence="3">Uncharacterized protein</fullName>
    </submittedName>
</protein>
<dbReference type="InterPro" id="IPR003788">
    <property type="entry name" value="NDUFAF7"/>
</dbReference>
<gene>
    <name evidence="3" type="ORF">IMCC12053_1102</name>
</gene>
<dbReference type="Proteomes" id="UP000064920">
    <property type="component" value="Chromosome"/>
</dbReference>
<dbReference type="GO" id="GO:0032259">
    <property type="term" value="P:methylation"/>
    <property type="evidence" value="ECO:0007669"/>
    <property type="project" value="UniProtKB-KW"/>
</dbReference>
<keyword evidence="2" id="KW-0808">Transferase</keyword>
<name>A0A0N9ZNM2_9RHOB</name>
<dbReference type="PANTHER" id="PTHR12049:SF7">
    <property type="entry name" value="PROTEIN ARGININE METHYLTRANSFERASE NDUFAF7, MITOCHONDRIAL"/>
    <property type="match status" value="1"/>
</dbReference>
<dbReference type="EMBL" id="CP012023">
    <property type="protein sequence ID" value="ALI55050.1"/>
    <property type="molecule type" value="Genomic_DNA"/>
</dbReference>
<keyword evidence="4" id="KW-1185">Reference proteome</keyword>
<evidence type="ECO:0000256" key="1">
    <source>
        <dbReference type="ARBA" id="ARBA00022603"/>
    </source>
</evidence>
<dbReference type="InterPro" id="IPR029063">
    <property type="entry name" value="SAM-dependent_MTases_sf"/>
</dbReference>
<evidence type="ECO:0000256" key="2">
    <source>
        <dbReference type="ARBA" id="ARBA00022679"/>
    </source>
</evidence>
<dbReference type="OrthoDB" id="9794208at2"/>
<keyword evidence="1" id="KW-0489">Methyltransferase</keyword>
<dbReference type="Pfam" id="PF02636">
    <property type="entry name" value="Methyltransf_28"/>
    <property type="match status" value="1"/>
</dbReference>
<sequence>MTQLADILARRIAKTGPMSLMEFMAECLLHPQHGYYTTRDPFGTGGDFITAPEISQMFGELLGLCLAQSWMDQGCPTPFTLAEIGPGRGTLMADVLRATKAVPNMHAAMQVHLIEASPTLRAVQRDTLTGVDVTWIDEAASLPAHPLWLVANEFFDALPIRQFTRDAQGWRETQVALAGEALTLGLSSPAPIAALDHRLADTKTGDVVEICPAAHPIVTEIAARITTNGGAAIFIDYGDWRSLGDTFQALKAHKSVDPLAQPGLADLTAHVDFEALARAAQTVGAAVSGMVSQGELLGRLGIAHRAHSLAQNLADDALTAHIKAFERLTSPSEMGTLFKAIAIAPTPSLLPPGFAQ</sequence>
<dbReference type="SUPFAM" id="SSF53335">
    <property type="entry name" value="S-adenosyl-L-methionine-dependent methyltransferases"/>
    <property type="match status" value="1"/>
</dbReference>
<accession>A0A0N9ZNM2</accession>
<dbReference type="RefSeq" id="WP_062216429.1">
    <property type="nucleotide sequence ID" value="NZ_CP012023.1"/>
</dbReference>
<dbReference type="PATRIC" id="fig|1397108.4.peg.1131"/>
<dbReference type="InterPro" id="IPR038375">
    <property type="entry name" value="NDUFAF7_sf"/>
</dbReference>